<evidence type="ECO:0000313" key="3">
    <source>
        <dbReference type="Proteomes" id="UP000663844"/>
    </source>
</evidence>
<name>A0A819VRL5_9BILA</name>
<dbReference type="Pfam" id="PF13374">
    <property type="entry name" value="TPR_10"/>
    <property type="match status" value="1"/>
</dbReference>
<dbReference type="Gene3D" id="1.25.40.10">
    <property type="entry name" value="Tetratricopeptide repeat domain"/>
    <property type="match status" value="1"/>
</dbReference>
<feature type="non-terminal residue" evidence="2">
    <location>
        <position position="1"/>
    </location>
</feature>
<accession>A0A819VRL5</accession>
<feature type="repeat" description="TPR" evidence="1">
    <location>
        <begin position="7"/>
        <end position="40"/>
    </location>
</feature>
<dbReference type="EMBL" id="CAJOAZ010005794">
    <property type="protein sequence ID" value="CAF4113111.1"/>
    <property type="molecule type" value="Genomic_DNA"/>
</dbReference>
<dbReference type="InterPro" id="IPR011990">
    <property type="entry name" value="TPR-like_helical_dom_sf"/>
</dbReference>
<proteinExistence type="predicted"/>
<gene>
    <name evidence="2" type="ORF">OXD698_LOCUS36051</name>
</gene>
<evidence type="ECO:0000256" key="1">
    <source>
        <dbReference type="PROSITE-ProRule" id="PRU00339"/>
    </source>
</evidence>
<dbReference type="AlphaFoldDB" id="A0A819VRL5"/>
<evidence type="ECO:0000313" key="2">
    <source>
        <dbReference type="EMBL" id="CAF4113111.1"/>
    </source>
</evidence>
<reference evidence="2" key="1">
    <citation type="submission" date="2021-02" db="EMBL/GenBank/DDBJ databases">
        <authorList>
            <person name="Nowell W R."/>
        </authorList>
    </citation>
    <scope>NUCLEOTIDE SEQUENCE</scope>
</reference>
<comment type="caution">
    <text evidence="2">The sequence shown here is derived from an EMBL/GenBank/DDBJ whole genome shotgun (WGS) entry which is preliminary data.</text>
</comment>
<keyword evidence="1" id="KW-0802">TPR repeat</keyword>
<protein>
    <recommendedName>
        <fullName evidence="4">Tetratricopeptide repeat protein</fullName>
    </recommendedName>
</protein>
<sequence length="62" mass="7222">PNHPDLDVSYNNLGAVYQSMGNYSKAHSFFERAVQNGQQSLPKNHPNLQQWRRNLENIKKKL</sequence>
<dbReference type="InterPro" id="IPR019734">
    <property type="entry name" value="TPR_rpt"/>
</dbReference>
<organism evidence="2 3">
    <name type="scientific">Adineta steineri</name>
    <dbReference type="NCBI Taxonomy" id="433720"/>
    <lineage>
        <taxon>Eukaryota</taxon>
        <taxon>Metazoa</taxon>
        <taxon>Spiralia</taxon>
        <taxon>Gnathifera</taxon>
        <taxon>Rotifera</taxon>
        <taxon>Eurotatoria</taxon>
        <taxon>Bdelloidea</taxon>
        <taxon>Adinetida</taxon>
        <taxon>Adinetidae</taxon>
        <taxon>Adineta</taxon>
    </lineage>
</organism>
<dbReference type="PROSITE" id="PS50005">
    <property type="entry name" value="TPR"/>
    <property type="match status" value="1"/>
</dbReference>
<evidence type="ECO:0008006" key="4">
    <source>
        <dbReference type="Google" id="ProtNLM"/>
    </source>
</evidence>
<dbReference type="SUPFAM" id="SSF48452">
    <property type="entry name" value="TPR-like"/>
    <property type="match status" value="1"/>
</dbReference>
<dbReference type="Proteomes" id="UP000663844">
    <property type="component" value="Unassembled WGS sequence"/>
</dbReference>